<dbReference type="Proteomes" id="UP001165060">
    <property type="component" value="Unassembled WGS sequence"/>
</dbReference>
<protein>
    <submittedName>
        <fullName evidence="1">Uncharacterized protein</fullName>
    </submittedName>
</protein>
<comment type="caution">
    <text evidence="1">The sequence shown here is derived from an EMBL/GenBank/DDBJ whole genome shotgun (WGS) entry which is preliminary data.</text>
</comment>
<feature type="non-terminal residue" evidence="1">
    <location>
        <position position="1"/>
    </location>
</feature>
<dbReference type="EMBL" id="BRYB01000413">
    <property type="protein sequence ID" value="GMI29650.1"/>
    <property type="molecule type" value="Genomic_DNA"/>
</dbReference>
<reference evidence="1 2" key="1">
    <citation type="journal article" date="2023" name="Commun. Biol.">
        <title>Genome analysis of Parmales, the sister group of diatoms, reveals the evolutionary specialization of diatoms from phago-mixotrophs to photoautotrophs.</title>
        <authorList>
            <person name="Ban H."/>
            <person name="Sato S."/>
            <person name="Yoshikawa S."/>
            <person name="Yamada K."/>
            <person name="Nakamura Y."/>
            <person name="Ichinomiya M."/>
            <person name="Sato N."/>
            <person name="Blanc-Mathieu R."/>
            <person name="Endo H."/>
            <person name="Kuwata A."/>
            <person name="Ogata H."/>
        </authorList>
    </citation>
    <scope>NUCLEOTIDE SEQUENCE [LARGE SCALE GENOMIC DNA]</scope>
</reference>
<keyword evidence="2" id="KW-1185">Reference proteome</keyword>
<proteinExistence type="predicted"/>
<accession>A0ABQ6MNF0</accession>
<gene>
    <name evidence="1" type="ORF">TeGR_g12760</name>
</gene>
<dbReference type="InterPro" id="IPR023393">
    <property type="entry name" value="START-like_dom_sf"/>
</dbReference>
<dbReference type="SUPFAM" id="SSF55961">
    <property type="entry name" value="Bet v1-like"/>
    <property type="match status" value="2"/>
</dbReference>
<evidence type="ECO:0000313" key="2">
    <source>
        <dbReference type="Proteomes" id="UP001165060"/>
    </source>
</evidence>
<evidence type="ECO:0000313" key="1">
    <source>
        <dbReference type="EMBL" id="GMI29650.1"/>
    </source>
</evidence>
<name>A0ABQ6MNF0_9STRA</name>
<sequence>YTSTYGNLLRQEFLQPASGDTASRTKFTAELQKFPRGFGNVLFLTGLVRSEQPDGSVRISFAPLSDFDAASPAAKEIEAHLKMIPAASKSARGSLRGFWSFRELAPAVCEVTFLEEYELPSQLPSWVLSRRMKKELDFAKGVQDKFQRGGRLVDAELRSAFPQPPAISKLSKEQDKIVKSCLALAGTETDWAYSPASSGSVFVRASFAKPPAPPNAYCQPGSAVWRAECDVDCSMQEAAAWLFKETGRERTRAFREGGGQFRFKLRENTPHDAVYAVAHKLKIPLLRVRECVVRLIIVRKRAETLIAVVPSDDLIDYGEYRASDDSVRMHLHQLFVLKNDAESHGASGCKVILFTNFDIGGRMHISSLLTRQFQLQRLFVDTMLQLREGFQMDSAIDAGDRAAFARKIEVESQIYTDAEDAVLDRVGNELRGYGKSSSLFEPLSSNDHLVTTTLLRPSSNTSDLATVHSTATVDAKASACLAWEFLKSTRTAVQSRLYESVSVESSHNQKLRVLLRLSPLPGVSQRELQVQELWRKTGDKWESVSTSVPEGEEEARTPGCVRASITVLWQYKELDPVGTIPQTRVDCTYQFDAGGYMSRSRSAAASTSARFSLMTRLSSMRSEFDDMYNIDRESRERAKRQIGQNKLKRGQSASDILAQSHGQAWFDRFEEHKPVPDTPSANPDVKFRSAKHTTMNEVWSLAETTIPASKEDVLAYLWDMDARCRWREGDQERRVVEHVSASEMVCHTRSLRPRGVREAVTRYTWFRPTATSIMLFGKR</sequence>
<organism evidence="1 2">
    <name type="scientific">Tetraparma gracilis</name>
    <dbReference type="NCBI Taxonomy" id="2962635"/>
    <lineage>
        <taxon>Eukaryota</taxon>
        <taxon>Sar</taxon>
        <taxon>Stramenopiles</taxon>
        <taxon>Ochrophyta</taxon>
        <taxon>Bolidophyceae</taxon>
        <taxon>Parmales</taxon>
        <taxon>Triparmaceae</taxon>
        <taxon>Tetraparma</taxon>
    </lineage>
</organism>
<dbReference type="Gene3D" id="3.30.530.20">
    <property type="match status" value="3"/>
</dbReference>